<organism evidence="1 2">
    <name type="scientific">Daphnia magna</name>
    <dbReference type="NCBI Taxonomy" id="35525"/>
    <lineage>
        <taxon>Eukaryota</taxon>
        <taxon>Metazoa</taxon>
        <taxon>Ecdysozoa</taxon>
        <taxon>Arthropoda</taxon>
        <taxon>Crustacea</taxon>
        <taxon>Branchiopoda</taxon>
        <taxon>Diplostraca</taxon>
        <taxon>Cladocera</taxon>
        <taxon>Anomopoda</taxon>
        <taxon>Daphniidae</taxon>
        <taxon>Daphnia</taxon>
    </lineage>
</organism>
<name>A0A162SPT8_9CRUS</name>
<dbReference type="AlphaFoldDB" id="A0A162SPT8"/>
<sequence>MCATHHTENYGFFFLRSRNYVILCNKQLISSGNIGDFYAAAGAFVTGNTQT</sequence>
<reference evidence="1 2" key="1">
    <citation type="submission" date="2016-03" db="EMBL/GenBank/DDBJ databases">
        <title>EvidentialGene: Evidence-directed Construction of Genes on Genomes.</title>
        <authorList>
            <person name="Gilbert D.G."/>
            <person name="Choi J.-H."/>
            <person name="Mockaitis K."/>
            <person name="Colbourne J."/>
            <person name="Pfrender M."/>
        </authorList>
    </citation>
    <scope>NUCLEOTIDE SEQUENCE [LARGE SCALE GENOMIC DNA]</scope>
    <source>
        <strain evidence="1 2">Xinb3</strain>
        <tissue evidence="1">Complete organism</tissue>
    </source>
</reference>
<dbReference type="EMBL" id="LRGB01000024">
    <property type="protein sequence ID" value="KZS21521.1"/>
    <property type="molecule type" value="Genomic_DNA"/>
</dbReference>
<dbReference type="Proteomes" id="UP000076858">
    <property type="component" value="Unassembled WGS sequence"/>
</dbReference>
<evidence type="ECO:0000313" key="2">
    <source>
        <dbReference type="Proteomes" id="UP000076858"/>
    </source>
</evidence>
<gene>
    <name evidence="1" type="ORF">APZ42_011489</name>
</gene>
<keyword evidence="2" id="KW-1185">Reference proteome</keyword>
<comment type="caution">
    <text evidence="1">The sequence shown here is derived from an EMBL/GenBank/DDBJ whole genome shotgun (WGS) entry which is preliminary data.</text>
</comment>
<proteinExistence type="predicted"/>
<accession>A0A162SPT8</accession>
<protein>
    <submittedName>
        <fullName evidence="1">Uncharacterized protein</fullName>
    </submittedName>
</protein>
<evidence type="ECO:0000313" key="1">
    <source>
        <dbReference type="EMBL" id="KZS21521.1"/>
    </source>
</evidence>